<evidence type="ECO:0000256" key="2">
    <source>
        <dbReference type="ARBA" id="ARBA00022475"/>
    </source>
</evidence>
<evidence type="ECO:0000256" key="6">
    <source>
        <dbReference type="ARBA" id="ARBA00023136"/>
    </source>
</evidence>
<dbReference type="Proteomes" id="UP001237642">
    <property type="component" value="Unassembled WGS sequence"/>
</dbReference>
<feature type="signal peptide" evidence="7">
    <location>
        <begin position="1"/>
        <end position="28"/>
    </location>
</feature>
<dbReference type="EMBL" id="JAUIZM010000010">
    <property type="protein sequence ID" value="KAK1361924.1"/>
    <property type="molecule type" value="Genomic_DNA"/>
</dbReference>
<reference evidence="8" key="2">
    <citation type="submission" date="2023-05" db="EMBL/GenBank/DDBJ databases">
        <authorList>
            <person name="Schelkunov M.I."/>
        </authorList>
    </citation>
    <scope>NUCLEOTIDE SEQUENCE</scope>
    <source>
        <strain evidence="8">Hsosn_3</strain>
        <tissue evidence="8">Leaf</tissue>
    </source>
</reference>
<keyword evidence="2" id="KW-1003">Cell membrane</keyword>
<reference evidence="8" key="1">
    <citation type="submission" date="2023-02" db="EMBL/GenBank/DDBJ databases">
        <title>Genome of toxic invasive species Heracleum sosnowskyi carries increased number of genes despite the absence of recent whole-genome duplications.</title>
        <authorList>
            <person name="Schelkunov M."/>
            <person name="Shtratnikova V."/>
            <person name="Makarenko M."/>
            <person name="Klepikova A."/>
            <person name="Omelchenko D."/>
            <person name="Novikova G."/>
            <person name="Obukhova E."/>
            <person name="Bogdanov V."/>
            <person name="Penin A."/>
            <person name="Logacheva M."/>
        </authorList>
    </citation>
    <scope>NUCLEOTIDE SEQUENCE</scope>
    <source>
        <strain evidence="8">Hsosn_3</strain>
        <tissue evidence="8">Leaf</tissue>
    </source>
</reference>
<dbReference type="Pfam" id="PF13855">
    <property type="entry name" value="LRR_8"/>
    <property type="match status" value="1"/>
</dbReference>
<keyword evidence="3" id="KW-0433">Leucine-rich repeat</keyword>
<dbReference type="SMART" id="SM00369">
    <property type="entry name" value="LRR_TYP"/>
    <property type="match status" value="5"/>
</dbReference>
<evidence type="ECO:0000256" key="4">
    <source>
        <dbReference type="ARBA" id="ARBA00022729"/>
    </source>
</evidence>
<evidence type="ECO:0000256" key="7">
    <source>
        <dbReference type="SAM" id="SignalP"/>
    </source>
</evidence>
<organism evidence="8 9">
    <name type="scientific">Heracleum sosnowskyi</name>
    <dbReference type="NCBI Taxonomy" id="360622"/>
    <lineage>
        <taxon>Eukaryota</taxon>
        <taxon>Viridiplantae</taxon>
        <taxon>Streptophyta</taxon>
        <taxon>Embryophyta</taxon>
        <taxon>Tracheophyta</taxon>
        <taxon>Spermatophyta</taxon>
        <taxon>Magnoliopsida</taxon>
        <taxon>eudicotyledons</taxon>
        <taxon>Gunneridae</taxon>
        <taxon>Pentapetalae</taxon>
        <taxon>asterids</taxon>
        <taxon>campanulids</taxon>
        <taxon>Apiales</taxon>
        <taxon>Apiaceae</taxon>
        <taxon>Apioideae</taxon>
        <taxon>apioid superclade</taxon>
        <taxon>Tordylieae</taxon>
        <taxon>Tordyliinae</taxon>
        <taxon>Heracleum</taxon>
    </lineage>
</organism>
<dbReference type="SUPFAM" id="SSF52058">
    <property type="entry name" value="L domain-like"/>
    <property type="match status" value="1"/>
</dbReference>
<evidence type="ECO:0000256" key="1">
    <source>
        <dbReference type="ARBA" id="ARBA00004236"/>
    </source>
</evidence>
<keyword evidence="6" id="KW-0472">Membrane</keyword>
<keyword evidence="9" id="KW-1185">Reference proteome</keyword>
<dbReference type="Pfam" id="PF00560">
    <property type="entry name" value="LRR_1"/>
    <property type="match status" value="3"/>
</dbReference>
<evidence type="ECO:0000313" key="9">
    <source>
        <dbReference type="Proteomes" id="UP001237642"/>
    </source>
</evidence>
<dbReference type="InterPro" id="IPR003591">
    <property type="entry name" value="Leu-rich_rpt_typical-subtyp"/>
</dbReference>
<evidence type="ECO:0000313" key="8">
    <source>
        <dbReference type="EMBL" id="KAK1361924.1"/>
    </source>
</evidence>
<sequence length="479" mass="52716">MKNIKKTSCALFTAIFVLCMSSISWCNGQETETEGGPMVKREKEALYYVIQGFVGKEWNGSDLYHDPCGWTPIQSVACDIYDGYWYVTTLNIGLIHDNSLSCSPNVQFSPQLFQLRHLKSLSFFNCMSHRGHPVTIATQNWSALSGTLESLEFRSNPGLNGQIPATFGDLMKLQSLVLLENGFSGNVPTNLGNLPNLKRLVLSGNRFTGQVPVNFGALSVLLILDLSRNSLSGTLPFTLGGLKSLLKLDLSHNQFVENIPNQIGNLKNLTLLDLRNNNFSGGLPQPIQELGSLQELVLSRNLIGGDIMRLSWPNLQSLIILDLSNTGLTGEVPESISELKNLRFLGLNDNNLTGELPSKLATLSNISAIYIHGNNLTGELKFSETFYGTMGRLFGAWDNPNLCYQTGVLSTSKVPYGVKACQQEVNLYGKNVDTDSKLGSNQDSQMVASLGNSRNGMNEFWCVYLVKIVMTVVFFNIAM</sequence>
<dbReference type="Gene3D" id="3.80.10.10">
    <property type="entry name" value="Ribonuclease Inhibitor"/>
    <property type="match status" value="3"/>
</dbReference>
<dbReference type="InterPro" id="IPR032675">
    <property type="entry name" value="LRR_dom_sf"/>
</dbReference>
<comment type="subcellular location">
    <subcellularLocation>
        <location evidence="1">Cell membrane</location>
    </subcellularLocation>
</comment>
<dbReference type="FunFam" id="3.80.10.10:FF:000299">
    <property type="entry name" value="Piriformospora indica-insensitive protein 2"/>
    <property type="match status" value="1"/>
</dbReference>
<dbReference type="FunFam" id="3.80.10.10:FF:000269">
    <property type="entry name" value="Piriformospora indica-insensitive protein 2"/>
    <property type="match status" value="1"/>
</dbReference>
<dbReference type="PRINTS" id="PR00019">
    <property type="entry name" value="LEURICHRPT"/>
</dbReference>
<gene>
    <name evidence="8" type="ORF">POM88_046398</name>
</gene>
<dbReference type="PANTHER" id="PTHR48010:SF5">
    <property type="entry name" value="PROTEIN TOO MANY MOUTHS"/>
    <property type="match status" value="1"/>
</dbReference>
<dbReference type="InterPro" id="IPR050994">
    <property type="entry name" value="At_inactive_RLKs"/>
</dbReference>
<keyword evidence="5" id="KW-0677">Repeat</keyword>
<evidence type="ECO:0000256" key="3">
    <source>
        <dbReference type="ARBA" id="ARBA00022614"/>
    </source>
</evidence>
<protein>
    <submittedName>
        <fullName evidence="8">Piriformospora indica-insensitive protein 2</fullName>
    </submittedName>
</protein>
<dbReference type="GO" id="GO:0005886">
    <property type="term" value="C:plasma membrane"/>
    <property type="evidence" value="ECO:0007669"/>
    <property type="project" value="UniProtKB-SubCell"/>
</dbReference>
<accession>A0AAD8M6X2</accession>
<proteinExistence type="predicted"/>
<name>A0AAD8M6X2_9APIA</name>
<dbReference type="PANTHER" id="PTHR48010">
    <property type="entry name" value="OS05G0588300 PROTEIN"/>
    <property type="match status" value="1"/>
</dbReference>
<dbReference type="AlphaFoldDB" id="A0AAD8M6X2"/>
<dbReference type="GO" id="GO:0051707">
    <property type="term" value="P:response to other organism"/>
    <property type="evidence" value="ECO:0007669"/>
    <property type="project" value="UniProtKB-ARBA"/>
</dbReference>
<dbReference type="GO" id="GO:0006952">
    <property type="term" value="P:defense response"/>
    <property type="evidence" value="ECO:0007669"/>
    <property type="project" value="UniProtKB-ARBA"/>
</dbReference>
<dbReference type="InterPro" id="IPR001611">
    <property type="entry name" value="Leu-rich_rpt"/>
</dbReference>
<feature type="chain" id="PRO_5042117564" evidence="7">
    <location>
        <begin position="29"/>
        <end position="479"/>
    </location>
</feature>
<evidence type="ECO:0000256" key="5">
    <source>
        <dbReference type="ARBA" id="ARBA00022737"/>
    </source>
</evidence>
<comment type="caution">
    <text evidence="8">The sequence shown here is derived from an EMBL/GenBank/DDBJ whole genome shotgun (WGS) entry which is preliminary data.</text>
</comment>
<keyword evidence="4 7" id="KW-0732">Signal</keyword>